<name>A0ABR4LDX9_9EURO</name>
<dbReference type="Proteomes" id="UP001610432">
    <property type="component" value="Unassembled WGS sequence"/>
</dbReference>
<dbReference type="RefSeq" id="XP_070881720.1">
    <property type="nucleotide sequence ID" value="XM_071026806.1"/>
</dbReference>
<proteinExistence type="predicted"/>
<evidence type="ECO:0000313" key="2">
    <source>
        <dbReference type="Proteomes" id="UP001610432"/>
    </source>
</evidence>
<keyword evidence="2" id="KW-1185">Reference proteome</keyword>
<organism evidence="1 2">
    <name type="scientific">Aspergillus lucknowensis</name>
    <dbReference type="NCBI Taxonomy" id="176173"/>
    <lineage>
        <taxon>Eukaryota</taxon>
        <taxon>Fungi</taxon>
        <taxon>Dikarya</taxon>
        <taxon>Ascomycota</taxon>
        <taxon>Pezizomycotina</taxon>
        <taxon>Eurotiomycetes</taxon>
        <taxon>Eurotiomycetidae</taxon>
        <taxon>Eurotiales</taxon>
        <taxon>Aspergillaceae</taxon>
        <taxon>Aspergillus</taxon>
        <taxon>Aspergillus subgen. Nidulantes</taxon>
    </lineage>
</organism>
<dbReference type="EMBL" id="JBFXLQ010000062">
    <property type="protein sequence ID" value="KAL2862741.1"/>
    <property type="molecule type" value="Genomic_DNA"/>
</dbReference>
<protein>
    <submittedName>
        <fullName evidence="1">Uncharacterized protein</fullName>
    </submittedName>
</protein>
<dbReference type="GeneID" id="98141878"/>
<accession>A0ABR4LDX9</accession>
<evidence type="ECO:0000313" key="1">
    <source>
        <dbReference type="EMBL" id="KAL2862741.1"/>
    </source>
</evidence>
<sequence>MIGSEFPPRGVSLARPRSTRPVLPPAVCFQCCFCFFQVPRFLVQASKICSPLSKFSVLNSPPTHHHTQLRVFLGIIGSAVVVRSSCARGPVRVFFLALGIAATPSGDRLPLAFLPPGRLLHDATCWDIRWWTPDIRSPHIPFSVCDAPQPPLTSISPPR</sequence>
<reference evidence="1 2" key="1">
    <citation type="submission" date="2024-07" db="EMBL/GenBank/DDBJ databases">
        <title>Section-level genome sequencing and comparative genomics of Aspergillus sections Usti and Cavernicolus.</title>
        <authorList>
            <consortium name="Lawrence Berkeley National Laboratory"/>
            <person name="Nybo J.L."/>
            <person name="Vesth T.C."/>
            <person name="Theobald S."/>
            <person name="Frisvad J.C."/>
            <person name="Larsen T.O."/>
            <person name="Kjaerboelling I."/>
            <person name="Rothschild-Mancinelli K."/>
            <person name="Lyhne E.K."/>
            <person name="Kogle M.E."/>
            <person name="Barry K."/>
            <person name="Clum A."/>
            <person name="Na H."/>
            <person name="Ledsgaard L."/>
            <person name="Lin J."/>
            <person name="Lipzen A."/>
            <person name="Kuo A."/>
            <person name="Riley R."/>
            <person name="Mondo S."/>
            <person name="Labutti K."/>
            <person name="Haridas S."/>
            <person name="Pangalinan J."/>
            <person name="Salamov A.A."/>
            <person name="Simmons B.A."/>
            <person name="Magnuson J.K."/>
            <person name="Chen J."/>
            <person name="Drula E."/>
            <person name="Henrissat B."/>
            <person name="Wiebenga A."/>
            <person name="Lubbers R.J."/>
            <person name="Gomes A.C."/>
            <person name="Macurrencykelacurrency M.R."/>
            <person name="Stajich J."/>
            <person name="Grigoriev I.V."/>
            <person name="Mortensen U.H."/>
            <person name="De Vries R.P."/>
            <person name="Baker S.E."/>
            <person name="Andersen M.R."/>
        </authorList>
    </citation>
    <scope>NUCLEOTIDE SEQUENCE [LARGE SCALE GENOMIC DNA]</scope>
    <source>
        <strain evidence="1 2">CBS 449.75</strain>
    </source>
</reference>
<comment type="caution">
    <text evidence="1">The sequence shown here is derived from an EMBL/GenBank/DDBJ whole genome shotgun (WGS) entry which is preliminary data.</text>
</comment>
<gene>
    <name evidence="1" type="ORF">BJX67DRAFT_290923</name>
</gene>